<evidence type="ECO:0000256" key="4">
    <source>
        <dbReference type="ARBA" id="ARBA00023098"/>
    </source>
</evidence>
<dbReference type="Gene3D" id="1.20.1180.10">
    <property type="entry name" value="Udp N-acetylglucosamine O-acyltransferase, C-terminal domain"/>
    <property type="match status" value="1"/>
</dbReference>
<dbReference type="PIRSF" id="PIRSF000456">
    <property type="entry name" value="UDP-GlcNAc_acltr"/>
    <property type="match status" value="1"/>
</dbReference>
<comment type="caution">
    <text evidence="7">The sequence shown here is derived from an EMBL/GenBank/DDBJ whole genome shotgun (WGS) entry which is preliminary data.</text>
</comment>
<feature type="domain" description="UDP N-acetylglucosamine O-acyltransferase C-terminal" evidence="6">
    <location>
        <begin position="173"/>
        <end position="253"/>
    </location>
</feature>
<accession>A0A078S779</accession>
<keyword evidence="5 7" id="KW-0012">Acyltransferase</keyword>
<reference evidence="7 8" key="1">
    <citation type="submission" date="2014-04" db="EMBL/GenBank/DDBJ databases">
        <authorList>
            <person name="Sears C."/>
            <person name="Carroll K."/>
            <person name="Sack B.R."/>
            <person name="Qadri F."/>
            <person name="Myers L.L."/>
            <person name="Chung G.-T."/>
            <person name="Escheverria P."/>
            <person name="Fraser C.M."/>
            <person name="Sadzewicz L."/>
            <person name="Shefchek K.A."/>
            <person name="Tallon L."/>
            <person name="Das S.P."/>
            <person name="Daugherty S."/>
            <person name="Mongodin E.F."/>
        </authorList>
    </citation>
    <scope>NUCLEOTIDE SEQUENCE [LARGE SCALE GENOMIC DNA]</scope>
    <source>
        <strain evidence="7 8">3978 T3 ii</strain>
    </source>
</reference>
<dbReference type="GO" id="GO:0009245">
    <property type="term" value="P:lipid A biosynthetic process"/>
    <property type="evidence" value="ECO:0007669"/>
    <property type="project" value="UniProtKB-KW"/>
</dbReference>
<dbReference type="PANTHER" id="PTHR43480">
    <property type="entry name" value="ACYL-[ACYL-CARRIER-PROTEIN]--UDP-N-ACETYLGLUCOSAMINE O-ACYLTRANSFERASE"/>
    <property type="match status" value="1"/>
</dbReference>
<evidence type="ECO:0000313" key="8">
    <source>
        <dbReference type="Proteomes" id="UP000028013"/>
    </source>
</evidence>
<dbReference type="RefSeq" id="WP_005833833.1">
    <property type="nucleotide sequence ID" value="NZ_JNHN01000141.1"/>
</dbReference>
<sequence length="255" mass="28026">MISPLAYVDSAAKIGKNVTIQPFAFIEGNVEIGDDCIIMSGAKILHGTRMGKGNKVHHNAVLGAEPQDFHYTGENSMLIIGDNNDIRENVVVSRATHAGSATRIGNENYLMDGVHLCHDVQIGNHCVLGIKTTVAGECQIDDCTILSSNVILHQYCHIGSWVLIQAGCRISKDVPPYIIMNGNPAEYHGINAAVLQHKHQVTERVLRHIVNAYRLVYQGNFSVQDALQKIEDQVPMSDEIHNIINFIKNSKGIVK</sequence>
<proteinExistence type="predicted"/>
<dbReference type="SUPFAM" id="SSF51161">
    <property type="entry name" value="Trimeric LpxA-like enzymes"/>
    <property type="match status" value="1"/>
</dbReference>
<keyword evidence="3 7" id="KW-0808">Transferase</keyword>
<dbReference type="InterPro" id="IPR011004">
    <property type="entry name" value="Trimer_LpxA-like_sf"/>
</dbReference>
<evidence type="ECO:0000313" key="7">
    <source>
        <dbReference type="EMBL" id="KDS53485.1"/>
    </source>
</evidence>
<evidence type="ECO:0000256" key="1">
    <source>
        <dbReference type="ARBA" id="ARBA00022516"/>
    </source>
</evidence>
<evidence type="ECO:0000256" key="5">
    <source>
        <dbReference type="ARBA" id="ARBA00023315"/>
    </source>
</evidence>
<name>A0A078S779_BACUN</name>
<keyword evidence="1" id="KW-0444">Lipid biosynthesis</keyword>
<dbReference type="EC" id="2.3.1.129" evidence="7"/>
<dbReference type="GO" id="GO:0016020">
    <property type="term" value="C:membrane"/>
    <property type="evidence" value="ECO:0007669"/>
    <property type="project" value="GOC"/>
</dbReference>
<evidence type="ECO:0000259" key="6">
    <source>
        <dbReference type="Pfam" id="PF13720"/>
    </source>
</evidence>
<dbReference type="Pfam" id="PF13720">
    <property type="entry name" value="Acetyltransf_11"/>
    <property type="match status" value="1"/>
</dbReference>
<dbReference type="PANTHER" id="PTHR43480:SF1">
    <property type="entry name" value="ACYL-[ACYL-CARRIER-PROTEIN]--UDP-N-ACETYLGLUCOSAMINE O-ACYLTRANSFERASE, MITOCHONDRIAL-RELATED"/>
    <property type="match status" value="1"/>
</dbReference>
<dbReference type="InterPro" id="IPR001451">
    <property type="entry name" value="Hexapep"/>
</dbReference>
<dbReference type="Gene3D" id="2.160.10.10">
    <property type="entry name" value="Hexapeptide repeat proteins"/>
    <property type="match status" value="1"/>
</dbReference>
<protein>
    <submittedName>
        <fullName evidence="7">Acyl-[acyl-carrier-protein]-UDP-N-acetylglucosamine O-acyltransferase</fullName>
        <ecNumber evidence="7">2.3.1.129</ecNumber>
    </submittedName>
</protein>
<dbReference type="InterPro" id="IPR010137">
    <property type="entry name" value="Lipid_A_LpxA"/>
</dbReference>
<dbReference type="InterPro" id="IPR037157">
    <property type="entry name" value="Acetyltransf_C_sf"/>
</dbReference>
<evidence type="ECO:0000256" key="3">
    <source>
        <dbReference type="ARBA" id="ARBA00022679"/>
    </source>
</evidence>
<dbReference type="GO" id="GO:0008780">
    <property type="term" value="F:acyl-[acyl-carrier-protein]-UDP-N-acetylglucosamine O-acyltransferase activity"/>
    <property type="evidence" value="ECO:0007669"/>
    <property type="project" value="UniProtKB-EC"/>
</dbReference>
<dbReference type="InterPro" id="IPR029098">
    <property type="entry name" value="Acetyltransf_C"/>
</dbReference>
<keyword evidence="4" id="KW-0443">Lipid metabolism</keyword>
<dbReference type="Pfam" id="PF00132">
    <property type="entry name" value="Hexapep"/>
    <property type="match status" value="2"/>
</dbReference>
<dbReference type="Proteomes" id="UP000028013">
    <property type="component" value="Unassembled WGS sequence"/>
</dbReference>
<evidence type="ECO:0000256" key="2">
    <source>
        <dbReference type="ARBA" id="ARBA00022556"/>
    </source>
</evidence>
<dbReference type="NCBIfam" id="NF003657">
    <property type="entry name" value="PRK05289.1"/>
    <property type="match status" value="1"/>
</dbReference>
<dbReference type="AlphaFoldDB" id="A0A078S779"/>
<dbReference type="NCBIfam" id="TIGR01852">
    <property type="entry name" value="lipid_A_lpxA"/>
    <property type="match status" value="1"/>
</dbReference>
<organism evidence="7 8">
    <name type="scientific">Bacteroides uniformis str. 3978 T3 ii</name>
    <dbReference type="NCBI Taxonomy" id="1339349"/>
    <lineage>
        <taxon>Bacteria</taxon>
        <taxon>Pseudomonadati</taxon>
        <taxon>Bacteroidota</taxon>
        <taxon>Bacteroidia</taxon>
        <taxon>Bacteroidales</taxon>
        <taxon>Bacteroidaceae</taxon>
        <taxon>Bacteroides</taxon>
    </lineage>
</organism>
<dbReference type="EMBL" id="JNHN01000141">
    <property type="protein sequence ID" value="KDS53485.1"/>
    <property type="molecule type" value="Genomic_DNA"/>
</dbReference>
<gene>
    <name evidence="7" type="ORF">M094_4417</name>
</gene>
<keyword evidence="2" id="KW-0441">Lipid A biosynthesis</keyword>
<dbReference type="PATRIC" id="fig|1339349.3.peg.1183"/>